<feature type="domain" description="O-acyltransferase WSD1 C-terminal" evidence="11">
    <location>
        <begin position="429"/>
        <end position="563"/>
    </location>
</feature>
<feature type="region of interest" description="Disordered" evidence="8">
    <location>
        <begin position="796"/>
        <end position="841"/>
    </location>
</feature>
<evidence type="ECO:0000256" key="9">
    <source>
        <dbReference type="SAM" id="Phobius"/>
    </source>
</evidence>
<gene>
    <name evidence="13" type="primary">LOC113214573</name>
</gene>
<comment type="catalytic activity">
    <reaction evidence="7">
        <text>an acyl-CoA + a 1,2-diacyl-sn-glycerol = a triacyl-sn-glycerol + CoA</text>
        <dbReference type="Rhea" id="RHEA:10868"/>
        <dbReference type="ChEBI" id="CHEBI:17815"/>
        <dbReference type="ChEBI" id="CHEBI:57287"/>
        <dbReference type="ChEBI" id="CHEBI:58342"/>
        <dbReference type="ChEBI" id="CHEBI:64615"/>
        <dbReference type="EC" id="2.3.1.20"/>
    </reaction>
</comment>
<dbReference type="OrthoDB" id="619536at2759"/>
<evidence type="ECO:0000313" key="13">
    <source>
        <dbReference type="RefSeq" id="XP_052130311.1"/>
    </source>
</evidence>
<keyword evidence="9" id="KW-0812">Transmembrane</keyword>
<feature type="region of interest" description="Disordered" evidence="8">
    <location>
        <begin position="1147"/>
        <end position="1167"/>
    </location>
</feature>
<evidence type="ECO:0000313" key="12">
    <source>
        <dbReference type="Proteomes" id="UP000504606"/>
    </source>
</evidence>
<dbReference type="InterPro" id="IPR045034">
    <property type="entry name" value="O-acyltransferase_WSD1-like"/>
</dbReference>
<dbReference type="InterPro" id="IPR004255">
    <property type="entry name" value="O-acyltransferase_WSD1_N"/>
</dbReference>
<comment type="pathway">
    <text evidence="1">Glycerolipid metabolism; triacylglycerol biosynthesis.</text>
</comment>
<feature type="transmembrane region" description="Helical" evidence="9">
    <location>
        <begin position="253"/>
        <end position="273"/>
    </location>
</feature>
<proteinExistence type="inferred from homology"/>
<evidence type="ECO:0000256" key="3">
    <source>
        <dbReference type="ARBA" id="ARBA00022679"/>
    </source>
</evidence>
<dbReference type="PANTHER" id="PTHR31650">
    <property type="entry name" value="O-ACYLTRANSFERASE (WSD1-LIKE) FAMILY PROTEIN"/>
    <property type="match status" value="1"/>
</dbReference>
<evidence type="ECO:0000259" key="11">
    <source>
        <dbReference type="Pfam" id="PF06974"/>
    </source>
</evidence>
<evidence type="ECO:0000256" key="2">
    <source>
        <dbReference type="ARBA" id="ARBA00005189"/>
    </source>
</evidence>
<dbReference type="GeneID" id="113214573"/>
<sequence length="1217" mass="131153">MAGGARVAAGMESAPLRRLRAPVESAVWGWLGVVLADLAGGLVGGLLCLPLLAVGLLLLPCYLLCRRLLLQLHLLWHRIRVCERVSGTEACWLSAGLPVLHAVLVLEAGGEVILDVGRLRDLVVSRVLPQYPRLTARPLAMPFTAGGGMCWVPDADFKISRHIYPADCGGDGLQVYVSQLLDKELPPDRPPWEMRLLPGCGARKSEVVVVLRVHPALGDGDALVRLLCHALADNPMTRPKQVRRCRRGLLRHSLALARATVSGPLAILGWLLLRARDNNLLLGGQDAAGHDDEEAAGGVRVAWSAGIALSKVKRIQQVSRCSLNCVMLAAVGGAVRALLQGCGVRLPPDLQVTLPISMHRHKSRMANHINQHQADHFNHHHHHPIHHHHHHHHFQLAGSVVGDMYPNPAHVKNNNNNNNRCRGGGPLSNKTVPVVIGLPVSVEGAVPRLWATRRCLQYLRAAADPEVVYLASLGGSWAGRLLSSLTDKASIQFATLAGPSSTVLVGGAVLKAVYPLQPAPGRLGIAVSVLTYADQVFVTVASDTALGPAGTLLLQHFNVQIELLWRLLRHRRAPGEARPPPSVRRADVQVSPVGELTTRLCYVQGELERLASEDVVDGDGEVSGGQDIARLSCLKAEFTSLLHEVRKRQARARRTQDKAPCRRRSEVRVGPARRRQKRAVSFSLPQRPGLSFGGLLGGASPSGRLGDDTVDTPPSTPSRMLSPVAASLPTTAGPTVTISIPEEDQEAETGRHWVRASFERAARRSHANLDPQLAEYFRSVQAPGGAYPCRCHLSDSSPSPSGTGYGSCSNTSQDEDGVEPTSTSRLVARHFDRRRTSSPEQEYEAIAEAYYPVELKNRAKFSVPEESPPEAPAASVTEARRPSCLKKTQRRDSTPSDQSSPSLSTSVLHQLRSYYDESYLAFGDGSPEQDPYRYQEHGEDLSTPEDIDDELPPAPRERTAAFSLNASARSPPRPARSPPRQPTLFLEPPPPSFTCRDADQLQYVDDSDSAATPSVTPANEVVALVHWPPADQRSDQRHGQPSNPRSLSPGDLAVVPAEPCAGASLTSTSPRPKFLTQSSSSSAASHSASPRSVSRHRQFSADNGYFDESVTVSLDRGASLSHDGLSALSGSGLSTTTDSVINLTGSSVSVSASPRASPRSSPRAATRDGLEAFRSLSEESALLPPNCLHPHSVGELSSQNANMVRPTSLIIKKTYRN</sequence>
<feature type="region of interest" description="Disordered" evidence="8">
    <location>
        <begin position="862"/>
        <end position="905"/>
    </location>
</feature>
<dbReference type="RefSeq" id="XP_052130311.1">
    <property type="nucleotide sequence ID" value="XM_052274351.1"/>
</dbReference>
<dbReference type="AlphaFoldDB" id="A0A9C6X705"/>
<dbReference type="InterPro" id="IPR009721">
    <property type="entry name" value="O-acyltransferase_WSD1_C"/>
</dbReference>
<protein>
    <submittedName>
        <fullName evidence="13">Uncharacterized protein LOC113214573 isoform X1</fullName>
    </submittedName>
</protein>
<feature type="region of interest" description="Disordered" evidence="8">
    <location>
        <begin position="1031"/>
        <end position="1096"/>
    </location>
</feature>
<dbReference type="GO" id="GO:0004144">
    <property type="term" value="F:diacylglycerol O-acyltransferase activity"/>
    <property type="evidence" value="ECO:0007669"/>
    <property type="project" value="UniProtKB-EC"/>
</dbReference>
<feature type="compositionally biased region" description="Basic and acidic residues" evidence="8">
    <location>
        <begin position="930"/>
        <end position="940"/>
    </location>
</feature>
<feature type="region of interest" description="Disordered" evidence="8">
    <location>
        <begin position="648"/>
        <end position="736"/>
    </location>
</feature>
<keyword evidence="4" id="KW-0012">Acyltransferase</keyword>
<keyword evidence="9" id="KW-1133">Transmembrane helix</keyword>
<feature type="region of interest" description="Disordered" evidence="8">
    <location>
        <begin position="920"/>
        <end position="1015"/>
    </location>
</feature>
<feature type="compositionally biased region" description="Low complexity" evidence="8">
    <location>
        <begin position="796"/>
        <end position="809"/>
    </location>
</feature>
<reference evidence="13" key="1">
    <citation type="submission" date="2025-08" db="UniProtKB">
        <authorList>
            <consortium name="RefSeq"/>
        </authorList>
    </citation>
    <scope>IDENTIFICATION</scope>
    <source>
        <tissue evidence="13">Whole organism</tissue>
    </source>
</reference>
<evidence type="ECO:0000259" key="10">
    <source>
        <dbReference type="Pfam" id="PF03007"/>
    </source>
</evidence>
<feature type="compositionally biased region" description="Basic and acidic residues" evidence="8">
    <location>
        <begin position="654"/>
        <end position="667"/>
    </location>
</feature>
<keyword evidence="9" id="KW-0472">Membrane</keyword>
<evidence type="ECO:0000256" key="7">
    <source>
        <dbReference type="ARBA" id="ARBA00048109"/>
    </source>
</evidence>
<evidence type="ECO:0000256" key="4">
    <source>
        <dbReference type="ARBA" id="ARBA00023315"/>
    </source>
</evidence>
<dbReference type="Proteomes" id="UP000504606">
    <property type="component" value="Unplaced"/>
</dbReference>
<dbReference type="GO" id="GO:0047196">
    <property type="term" value="F:long-chain-alcohol O-fatty-acyltransferase activity"/>
    <property type="evidence" value="ECO:0007669"/>
    <property type="project" value="UniProtKB-EC"/>
</dbReference>
<evidence type="ECO:0000256" key="1">
    <source>
        <dbReference type="ARBA" id="ARBA00004771"/>
    </source>
</evidence>
<feature type="compositionally biased region" description="Low complexity" evidence="8">
    <location>
        <begin position="1078"/>
        <end position="1092"/>
    </location>
</feature>
<evidence type="ECO:0000256" key="5">
    <source>
        <dbReference type="ARBA" id="ARBA00024360"/>
    </source>
</evidence>
<feature type="compositionally biased region" description="Low complexity" evidence="8">
    <location>
        <begin position="895"/>
        <end position="905"/>
    </location>
</feature>
<comment type="catalytic activity">
    <reaction evidence="6">
        <text>a long chain fatty alcohol + a fatty acyl-CoA = a long-chain alcohol wax ester + CoA</text>
        <dbReference type="Rhea" id="RHEA:38443"/>
        <dbReference type="ChEBI" id="CHEBI:17135"/>
        <dbReference type="ChEBI" id="CHEBI:57287"/>
        <dbReference type="ChEBI" id="CHEBI:77636"/>
        <dbReference type="ChEBI" id="CHEBI:235323"/>
        <dbReference type="EC" id="2.3.1.75"/>
    </reaction>
</comment>
<dbReference type="Pfam" id="PF03007">
    <property type="entry name" value="WS_DGAT_cat"/>
    <property type="match status" value="1"/>
</dbReference>
<dbReference type="PANTHER" id="PTHR31650:SF1">
    <property type="entry name" value="WAX ESTER SYNTHASE_DIACYLGLYCEROL ACYLTRANSFERASE 4-RELATED"/>
    <property type="match status" value="1"/>
</dbReference>
<feature type="compositionally biased region" description="Acidic residues" evidence="8">
    <location>
        <begin position="942"/>
        <end position="951"/>
    </location>
</feature>
<evidence type="ECO:0000256" key="8">
    <source>
        <dbReference type="SAM" id="MobiDB-lite"/>
    </source>
</evidence>
<feature type="compositionally biased region" description="Pro residues" evidence="8">
    <location>
        <begin position="971"/>
        <end position="992"/>
    </location>
</feature>
<dbReference type="GO" id="GO:0019432">
    <property type="term" value="P:triglyceride biosynthetic process"/>
    <property type="evidence" value="ECO:0007669"/>
    <property type="project" value="TreeGrafter"/>
</dbReference>
<feature type="transmembrane region" description="Helical" evidence="9">
    <location>
        <begin position="38"/>
        <end position="65"/>
    </location>
</feature>
<accession>A0A9C6X705</accession>
<comment type="pathway">
    <text evidence="2">Lipid metabolism.</text>
</comment>
<keyword evidence="3" id="KW-0808">Transferase</keyword>
<name>A0A9C6X705_FRAOC</name>
<feature type="compositionally biased region" description="Low complexity" evidence="8">
    <location>
        <begin position="1147"/>
        <end position="1164"/>
    </location>
</feature>
<feature type="domain" description="O-acyltransferase WSD1-like N-terminal" evidence="10">
    <location>
        <begin position="110"/>
        <end position="241"/>
    </location>
</feature>
<evidence type="ECO:0000256" key="6">
    <source>
        <dbReference type="ARBA" id="ARBA00047604"/>
    </source>
</evidence>
<dbReference type="Pfam" id="PF06974">
    <property type="entry name" value="WS_DGAT_C"/>
    <property type="match status" value="1"/>
</dbReference>
<comment type="similarity">
    <text evidence="5">In the N-terminal section; belongs to the long-chain O-acyltransferase family.</text>
</comment>
<keyword evidence="12" id="KW-1185">Reference proteome</keyword>
<dbReference type="GO" id="GO:0005886">
    <property type="term" value="C:plasma membrane"/>
    <property type="evidence" value="ECO:0007669"/>
    <property type="project" value="TreeGrafter"/>
</dbReference>
<organism evidence="12 13">
    <name type="scientific">Frankliniella occidentalis</name>
    <name type="common">Western flower thrips</name>
    <name type="synonym">Euthrips occidentalis</name>
    <dbReference type="NCBI Taxonomy" id="133901"/>
    <lineage>
        <taxon>Eukaryota</taxon>
        <taxon>Metazoa</taxon>
        <taxon>Ecdysozoa</taxon>
        <taxon>Arthropoda</taxon>
        <taxon>Hexapoda</taxon>
        <taxon>Insecta</taxon>
        <taxon>Pterygota</taxon>
        <taxon>Neoptera</taxon>
        <taxon>Paraneoptera</taxon>
        <taxon>Thysanoptera</taxon>
        <taxon>Terebrantia</taxon>
        <taxon>Thripoidea</taxon>
        <taxon>Thripidae</taxon>
        <taxon>Frankliniella</taxon>
    </lineage>
</organism>
<dbReference type="KEGG" id="foc:113214573"/>